<dbReference type="AlphaFoldDB" id="A0A1H6IXD7"/>
<protein>
    <submittedName>
        <fullName evidence="1">Nitrogen fixation protein NifX</fullName>
    </submittedName>
</protein>
<organism evidence="1 2">
    <name type="scientific">Magnetospirillum fulvum</name>
    <name type="common">Rhodospirillum fulvum</name>
    <dbReference type="NCBI Taxonomy" id="1082"/>
    <lineage>
        <taxon>Bacteria</taxon>
        <taxon>Pseudomonadati</taxon>
        <taxon>Pseudomonadota</taxon>
        <taxon>Alphaproteobacteria</taxon>
        <taxon>Rhodospirillales</taxon>
        <taxon>Rhodospirillaceae</taxon>
        <taxon>Magnetospirillum</taxon>
    </lineage>
</organism>
<sequence length="164" mass="17797">MERDHLRLAITTNSLIQCDANFISAKQMVFYHVGATWSEFADVVHFSKSGKKGPGGGQGAKPGGGCWMDDIEDVEPGNDPLADRVEAADGSSVLFTCGLSDLAAMRLQALSVFPVKIEKPHAIDDVIVHVQRMLTGTPPLWVRRLIRDGDGRRRVVAGWAAQAE</sequence>
<name>A0A1H6IXD7_MAGFU</name>
<keyword evidence="2" id="KW-1185">Reference proteome</keyword>
<dbReference type="OrthoDB" id="9797941at2"/>
<dbReference type="Gene3D" id="3.30.420.130">
    <property type="entry name" value="Dinitrogenase iron-molybdenum cofactor biosynthesis domain"/>
    <property type="match status" value="1"/>
</dbReference>
<gene>
    <name evidence="1" type="ORF">SAMN04244559_02692</name>
</gene>
<dbReference type="RefSeq" id="WP_074769435.1">
    <property type="nucleotide sequence ID" value="NZ_FNWO01000012.1"/>
</dbReference>
<dbReference type="InterPro" id="IPR036105">
    <property type="entry name" value="DiNase_FeMo-co_biosyn_sf"/>
</dbReference>
<evidence type="ECO:0000313" key="2">
    <source>
        <dbReference type="Proteomes" id="UP000182983"/>
    </source>
</evidence>
<dbReference type="SUPFAM" id="SSF53146">
    <property type="entry name" value="Nitrogenase accessory factor-like"/>
    <property type="match status" value="1"/>
</dbReference>
<dbReference type="EMBL" id="FNWO01000012">
    <property type="protein sequence ID" value="SEH51135.1"/>
    <property type="molecule type" value="Genomic_DNA"/>
</dbReference>
<reference evidence="2" key="1">
    <citation type="submission" date="2016-10" db="EMBL/GenBank/DDBJ databases">
        <authorList>
            <person name="Varghese N."/>
            <person name="Submissions S."/>
        </authorList>
    </citation>
    <scope>NUCLEOTIDE SEQUENCE [LARGE SCALE GENOMIC DNA]</scope>
    <source>
        <strain evidence="2">DSM 13234</strain>
    </source>
</reference>
<dbReference type="Proteomes" id="UP000182983">
    <property type="component" value="Unassembled WGS sequence"/>
</dbReference>
<proteinExistence type="predicted"/>
<evidence type="ECO:0000313" key="1">
    <source>
        <dbReference type="EMBL" id="SEH51135.1"/>
    </source>
</evidence>
<accession>A0A1H6IXD7</accession>